<dbReference type="EMBL" id="JACHJT010000001">
    <property type="protein sequence ID" value="MBB4932915.1"/>
    <property type="molecule type" value="Genomic_DNA"/>
</dbReference>
<name>A0A7W7RJ73_9ACTN</name>
<dbReference type="Gene3D" id="3.40.109.10">
    <property type="entry name" value="NADH Oxidase"/>
    <property type="match status" value="1"/>
</dbReference>
<dbReference type="Proteomes" id="UP000523007">
    <property type="component" value="Unassembled WGS sequence"/>
</dbReference>
<reference evidence="2 3" key="1">
    <citation type="submission" date="2020-08" db="EMBL/GenBank/DDBJ databases">
        <title>Sequencing the genomes of 1000 actinobacteria strains.</title>
        <authorList>
            <person name="Klenk H.-P."/>
        </authorList>
    </citation>
    <scope>NUCLEOTIDE SEQUENCE [LARGE SCALE GENOMIC DNA]</scope>
    <source>
        <strain evidence="2 3">DSM 102030</strain>
    </source>
</reference>
<dbReference type="PANTHER" id="PTHR43543">
    <property type="entry name" value="MALONIC SEMIALDEHYDE REDUCTASE RUTE-RELATED"/>
    <property type="match status" value="1"/>
</dbReference>
<evidence type="ECO:0000313" key="3">
    <source>
        <dbReference type="Proteomes" id="UP000523007"/>
    </source>
</evidence>
<dbReference type="InterPro" id="IPR029479">
    <property type="entry name" value="Nitroreductase"/>
</dbReference>
<sequence>MTNTTALERAQPVIDDPTADRLFRAARTTMEWADAEVPDERIQAAWDLTKFGPTAMNCLPMRMAVVRTPEAKARLIPHMAEANQAKVEAAPLSLVLAGDPSFHEHMPTTFPVVPDMKDQLDPVEDVRGEMARTNALLQAGYLIIALRSVGLAAGPMNGMDFQGVDGEFFADSGFKSFLVVNTGVAEGAGTPFPRLPRLDLHQVAQVL</sequence>
<keyword evidence="2" id="KW-0560">Oxidoreductase</keyword>
<dbReference type="PANTHER" id="PTHR43543:SF1">
    <property type="entry name" value="MALONIC SEMIALDEHYDE REDUCTASE RUTE-RELATED"/>
    <property type="match status" value="1"/>
</dbReference>
<dbReference type="InterPro" id="IPR050461">
    <property type="entry name" value="Nitroreductase_HadB/RutE"/>
</dbReference>
<keyword evidence="3" id="KW-1185">Reference proteome</keyword>
<protein>
    <submittedName>
        <fullName evidence="2">3-hydroxypropanoate dehydrogenase</fullName>
        <ecNumber evidence="2">1.1.1.-</ecNumber>
    </submittedName>
</protein>
<evidence type="ECO:0000259" key="1">
    <source>
        <dbReference type="Pfam" id="PF00881"/>
    </source>
</evidence>
<dbReference type="NCBIfam" id="NF003768">
    <property type="entry name" value="PRK05365.1"/>
    <property type="match status" value="1"/>
</dbReference>
<organism evidence="2 3">
    <name type="scientific">Lipingzhangella halophila</name>
    <dbReference type="NCBI Taxonomy" id="1783352"/>
    <lineage>
        <taxon>Bacteria</taxon>
        <taxon>Bacillati</taxon>
        <taxon>Actinomycetota</taxon>
        <taxon>Actinomycetes</taxon>
        <taxon>Streptosporangiales</taxon>
        <taxon>Nocardiopsidaceae</taxon>
        <taxon>Lipingzhangella</taxon>
    </lineage>
</organism>
<dbReference type="AlphaFoldDB" id="A0A7W7RJ73"/>
<feature type="domain" description="Nitroreductase" evidence="1">
    <location>
        <begin position="33"/>
        <end position="168"/>
    </location>
</feature>
<dbReference type="SUPFAM" id="SSF55469">
    <property type="entry name" value="FMN-dependent nitroreductase-like"/>
    <property type="match status" value="1"/>
</dbReference>
<proteinExistence type="predicted"/>
<dbReference type="Pfam" id="PF00881">
    <property type="entry name" value="Nitroreductase"/>
    <property type="match status" value="1"/>
</dbReference>
<comment type="caution">
    <text evidence="2">The sequence shown here is derived from an EMBL/GenBank/DDBJ whole genome shotgun (WGS) entry which is preliminary data.</text>
</comment>
<accession>A0A7W7RJ73</accession>
<gene>
    <name evidence="2" type="ORF">F4561_003735</name>
</gene>
<dbReference type="EC" id="1.1.1.-" evidence="2"/>
<dbReference type="RefSeq" id="WP_184580613.1">
    <property type="nucleotide sequence ID" value="NZ_JACHJT010000001.1"/>
</dbReference>
<dbReference type="GO" id="GO:0016491">
    <property type="term" value="F:oxidoreductase activity"/>
    <property type="evidence" value="ECO:0007669"/>
    <property type="project" value="UniProtKB-KW"/>
</dbReference>
<dbReference type="InterPro" id="IPR000415">
    <property type="entry name" value="Nitroreductase-like"/>
</dbReference>
<evidence type="ECO:0000313" key="2">
    <source>
        <dbReference type="EMBL" id="MBB4932915.1"/>
    </source>
</evidence>